<feature type="non-terminal residue" evidence="1">
    <location>
        <position position="183"/>
    </location>
</feature>
<organism evidence="1">
    <name type="scientific">Schmidtea mediterranea</name>
    <name type="common">Freshwater planarian flatworm</name>
    <dbReference type="NCBI Taxonomy" id="79327"/>
    <lineage>
        <taxon>Eukaryota</taxon>
        <taxon>Metazoa</taxon>
        <taxon>Spiralia</taxon>
        <taxon>Lophotrochozoa</taxon>
        <taxon>Platyhelminthes</taxon>
        <taxon>Rhabditophora</taxon>
        <taxon>Seriata</taxon>
        <taxon>Tricladida</taxon>
        <taxon>Continenticola</taxon>
        <taxon>Geoplanoidea</taxon>
        <taxon>Dugesiidae</taxon>
        <taxon>Schmidtea</taxon>
    </lineage>
</organism>
<dbReference type="SUPFAM" id="SSF101912">
    <property type="entry name" value="Sema domain"/>
    <property type="match status" value="1"/>
</dbReference>
<protein>
    <submittedName>
        <fullName evidence="1">Plexin B-2</fullName>
    </submittedName>
</protein>
<dbReference type="AlphaFoldDB" id="A0A0K0LJ30"/>
<dbReference type="InterPro" id="IPR015943">
    <property type="entry name" value="WD40/YVTN_repeat-like_dom_sf"/>
</dbReference>
<reference evidence="1" key="1">
    <citation type="submission" date="2014-02" db="EMBL/GenBank/DDBJ databases">
        <title>Semaphorin signaling regulates stem cell homeostasis and regeneration in planarians.</title>
        <authorList>
            <person name="Cowles M.W."/>
            <person name="Stanley B.N."/>
            <person name="Muth K.R."/>
            <person name="Szeterlak C.J."/>
            <person name="Zayas R.M."/>
        </authorList>
    </citation>
    <scope>NUCLEOTIDE SEQUENCE</scope>
</reference>
<dbReference type="Gene3D" id="2.130.10.10">
    <property type="entry name" value="YVTN repeat-like/Quinoprotein amine dehydrogenase"/>
    <property type="match status" value="1"/>
</dbReference>
<dbReference type="InterPro" id="IPR036352">
    <property type="entry name" value="Semap_dom_sf"/>
</dbReference>
<gene>
    <name evidence="1" type="primary">plxnB-2</name>
</gene>
<feature type="non-terminal residue" evidence="1">
    <location>
        <position position="1"/>
    </location>
</feature>
<proteinExistence type="evidence at transcript level"/>
<accession>A0A0K0LJ30</accession>
<sequence length="183" mass="20821">DGMKGSQKISFPSVIDHVVFIHKRIIVAIKNFIIVSDSFTYQILNTITTGPVNDSLYCINSMECYPNCSSSCGYVSTDVSVKSWIVDRNQQYLIVCYNIYQGYCERFLIDTDGNIKRNRSIDKTTTPVVNADPRGASTLFVFDNILIVCSQRNISYDPLKLNLPVISFRNIDDFHIIQPKPFQ</sequence>
<dbReference type="EMBL" id="KJ451750">
    <property type="protein sequence ID" value="AJA72713.1"/>
    <property type="molecule type" value="mRNA"/>
</dbReference>
<evidence type="ECO:0000313" key="1">
    <source>
        <dbReference type="EMBL" id="AJA72713.1"/>
    </source>
</evidence>
<name>A0A0K0LJ30_SCHMD</name>